<dbReference type="InterPro" id="IPR009057">
    <property type="entry name" value="Homeodomain-like_sf"/>
</dbReference>
<dbReference type="STRING" id="40215.BVL33_09855"/>
<dbReference type="Pfam" id="PF12833">
    <property type="entry name" value="HTH_18"/>
    <property type="match status" value="1"/>
</dbReference>
<keyword evidence="1" id="KW-0805">Transcription regulation</keyword>
<dbReference type="EMBL" id="QEWH01000027">
    <property type="protein sequence ID" value="RBA48794.1"/>
    <property type="molecule type" value="Genomic_DNA"/>
</dbReference>
<feature type="domain" description="HTH araC/xylS-type" evidence="4">
    <location>
        <begin position="242"/>
        <end position="341"/>
    </location>
</feature>
<dbReference type="RefSeq" id="WP_112986513.1">
    <property type="nucleotide sequence ID" value="NZ_CP131470.1"/>
</dbReference>
<dbReference type="Gene3D" id="1.10.10.60">
    <property type="entry name" value="Homeodomain-like"/>
    <property type="match status" value="1"/>
</dbReference>
<dbReference type="InterPro" id="IPR032687">
    <property type="entry name" value="AraC-type_N"/>
</dbReference>
<dbReference type="GO" id="GO:0005829">
    <property type="term" value="C:cytosol"/>
    <property type="evidence" value="ECO:0007669"/>
    <property type="project" value="TreeGrafter"/>
</dbReference>
<organism evidence="5 6">
    <name type="scientific">Acinetobacter junii</name>
    <dbReference type="NCBI Taxonomy" id="40215"/>
    <lineage>
        <taxon>Bacteria</taxon>
        <taxon>Pseudomonadati</taxon>
        <taxon>Pseudomonadota</taxon>
        <taxon>Gammaproteobacteria</taxon>
        <taxon>Moraxellales</taxon>
        <taxon>Moraxellaceae</taxon>
        <taxon>Acinetobacter</taxon>
    </lineage>
</organism>
<dbReference type="PRINTS" id="PR00032">
    <property type="entry name" value="HTHARAC"/>
</dbReference>
<name>A0A365PKJ3_ACIJU</name>
<dbReference type="GO" id="GO:0000976">
    <property type="term" value="F:transcription cis-regulatory region binding"/>
    <property type="evidence" value="ECO:0007669"/>
    <property type="project" value="TreeGrafter"/>
</dbReference>
<evidence type="ECO:0000256" key="1">
    <source>
        <dbReference type="ARBA" id="ARBA00023015"/>
    </source>
</evidence>
<evidence type="ECO:0000259" key="4">
    <source>
        <dbReference type="PROSITE" id="PS01124"/>
    </source>
</evidence>
<gene>
    <name evidence="5" type="ORF">DC346_05195</name>
</gene>
<dbReference type="AlphaFoldDB" id="A0A365PKJ3"/>
<dbReference type="InterPro" id="IPR020449">
    <property type="entry name" value="Tscrpt_reg_AraC-type_HTH"/>
</dbReference>
<dbReference type="Proteomes" id="UP000253688">
    <property type="component" value="Unassembled WGS sequence"/>
</dbReference>
<reference evidence="5 6" key="1">
    <citation type="submission" date="2018-04" db="EMBL/GenBank/DDBJ databases">
        <title>Acinetobacter junii Genome sequencing and assembly.</title>
        <authorList>
            <person name="Su J."/>
            <person name="Rensing C."/>
            <person name="Mazhar H.S."/>
        </authorList>
    </citation>
    <scope>NUCLEOTIDE SEQUENCE [LARGE SCALE GENOMIC DNA]</scope>
    <source>
        <strain evidence="5 6">SC22</strain>
    </source>
</reference>
<protein>
    <submittedName>
        <fullName evidence="5">AraC family transcriptional regulator</fullName>
    </submittedName>
</protein>
<evidence type="ECO:0000313" key="6">
    <source>
        <dbReference type="Proteomes" id="UP000253688"/>
    </source>
</evidence>
<evidence type="ECO:0000256" key="2">
    <source>
        <dbReference type="ARBA" id="ARBA00023125"/>
    </source>
</evidence>
<dbReference type="PANTHER" id="PTHR47894:SF1">
    <property type="entry name" value="HTH-TYPE TRANSCRIPTIONAL REGULATOR VQSM"/>
    <property type="match status" value="1"/>
</dbReference>
<dbReference type="PROSITE" id="PS01124">
    <property type="entry name" value="HTH_ARAC_FAMILY_2"/>
    <property type="match status" value="1"/>
</dbReference>
<keyword evidence="2" id="KW-0238">DNA-binding</keyword>
<accession>A0A365PKJ3</accession>
<dbReference type="GO" id="GO:0003700">
    <property type="term" value="F:DNA-binding transcription factor activity"/>
    <property type="evidence" value="ECO:0007669"/>
    <property type="project" value="InterPro"/>
</dbReference>
<evidence type="ECO:0000256" key="3">
    <source>
        <dbReference type="ARBA" id="ARBA00023163"/>
    </source>
</evidence>
<dbReference type="InterPro" id="IPR018060">
    <property type="entry name" value="HTH_AraC"/>
</dbReference>
<proteinExistence type="predicted"/>
<dbReference type="SMART" id="SM00342">
    <property type="entry name" value="HTH_ARAC"/>
    <property type="match status" value="1"/>
</dbReference>
<comment type="caution">
    <text evidence="5">The sequence shown here is derived from an EMBL/GenBank/DDBJ whole genome shotgun (WGS) entry which is preliminary data.</text>
</comment>
<dbReference type="Pfam" id="PF12625">
    <property type="entry name" value="Arabinose_bd"/>
    <property type="match status" value="1"/>
</dbReference>
<keyword evidence="3" id="KW-0804">Transcription</keyword>
<dbReference type="SUPFAM" id="SSF46689">
    <property type="entry name" value="Homeodomain-like"/>
    <property type="match status" value="1"/>
</dbReference>
<dbReference type="PANTHER" id="PTHR47894">
    <property type="entry name" value="HTH-TYPE TRANSCRIPTIONAL REGULATOR GADX"/>
    <property type="match status" value="1"/>
</dbReference>
<evidence type="ECO:0000313" key="5">
    <source>
        <dbReference type="EMBL" id="RBA48794.1"/>
    </source>
</evidence>
<sequence>MAYTPLSNLHFPIQYIEVCDNLIRAKGGDLALFHTQCGLNTSDLLDPLLMINGEQLLRAYSLVQEYCTDDRPESLQVLEHFPLTSHGMLGMLALAARSIGEALQAALEFFPLMMPAFKVHKSNQNEHVYLSFERVCDFGEQNRFFTELVMMVLYKIEPFTLHPLKNIVIEFEHPISDAYQAFIKEINAEFIIHDSSHRNVLYFPQENLDIPLITQSPTMFQLLQDNLRQRMQMSQQLKPVSMQVKHLIELLLDENRLINAEVIANHLHLSSRTLTRRLANEGNNLAQLHREVAVEYAGWLLINSTKTIAQVAQKSGFSNESNFSRAFKSVMGYTPREHREKQNKI</sequence>